<feature type="transmembrane region" description="Helical" evidence="5">
    <location>
        <begin position="52"/>
        <end position="81"/>
    </location>
</feature>
<dbReference type="NCBIfam" id="NF037968">
    <property type="entry name" value="SemiSWEET_2"/>
    <property type="match status" value="1"/>
</dbReference>
<dbReference type="SMR" id="F0JBG9"/>
<dbReference type="eggNOG" id="COG4095">
    <property type="taxonomic scope" value="Bacteria"/>
</dbReference>
<keyword evidence="2 5" id="KW-0812">Transmembrane</keyword>
<organism evidence="6 7">
    <name type="scientific">Pseudodesulfovibrio mercurii</name>
    <dbReference type="NCBI Taxonomy" id="641491"/>
    <lineage>
        <taxon>Bacteria</taxon>
        <taxon>Pseudomonadati</taxon>
        <taxon>Thermodesulfobacteriota</taxon>
        <taxon>Desulfovibrionia</taxon>
        <taxon>Desulfovibrionales</taxon>
        <taxon>Desulfovibrionaceae</taxon>
    </lineage>
</organism>
<gene>
    <name evidence="6" type="ORF">DND132_1075</name>
</gene>
<dbReference type="Gene3D" id="1.20.1280.290">
    <property type="match status" value="1"/>
</dbReference>
<evidence type="ECO:0000256" key="4">
    <source>
        <dbReference type="ARBA" id="ARBA00023136"/>
    </source>
</evidence>
<dbReference type="Pfam" id="PF04193">
    <property type="entry name" value="PQ-loop"/>
    <property type="match status" value="1"/>
</dbReference>
<keyword evidence="4 5" id="KW-0472">Membrane</keyword>
<dbReference type="GO" id="GO:0051119">
    <property type="term" value="F:sugar transmembrane transporter activity"/>
    <property type="evidence" value="ECO:0007669"/>
    <property type="project" value="InterPro"/>
</dbReference>
<dbReference type="HOGENOM" id="CLU_135915_1_1_7"/>
<protein>
    <submittedName>
        <fullName evidence="6">MtN3/saliva-related transmembrane protein, conserved region</fullName>
    </submittedName>
</protein>
<evidence type="ECO:0000256" key="2">
    <source>
        <dbReference type="ARBA" id="ARBA00022692"/>
    </source>
</evidence>
<dbReference type="RefSeq" id="WP_014321716.1">
    <property type="nucleotide sequence ID" value="NC_016803.1"/>
</dbReference>
<dbReference type="KEGG" id="ddn:DND132_1075"/>
<dbReference type="Proteomes" id="UP000007845">
    <property type="component" value="Chromosome"/>
</dbReference>
<dbReference type="InterPro" id="IPR047662">
    <property type="entry name" value="SemiSWEET"/>
</dbReference>
<dbReference type="GO" id="GO:0016020">
    <property type="term" value="C:membrane"/>
    <property type="evidence" value="ECO:0007669"/>
    <property type="project" value="UniProtKB-SubCell"/>
</dbReference>
<evidence type="ECO:0000313" key="7">
    <source>
        <dbReference type="Proteomes" id="UP000007845"/>
    </source>
</evidence>
<sequence length="98" mass="10918">MRMDILELLGLLAGCCTTAAFFPQVLHTWRTRSVADLSLRMYLLMTVGVFLWLVYGLFIGSLAVTLANSVTLVLAASILVMKLVYGRPSARDFDHRPK</sequence>
<dbReference type="STRING" id="641491.DND132_1075"/>
<evidence type="ECO:0000256" key="3">
    <source>
        <dbReference type="ARBA" id="ARBA00022989"/>
    </source>
</evidence>
<proteinExistence type="predicted"/>
<dbReference type="AlphaFoldDB" id="F0JBG9"/>
<dbReference type="EMBL" id="CP003220">
    <property type="protein sequence ID" value="EGB14288.1"/>
    <property type="molecule type" value="Genomic_DNA"/>
</dbReference>
<evidence type="ECO:0000256" key="5">
    <source>
        <dbReference type="SAM" id="Phobius"/>
    </source>
</evidence>
<reference evidence="6 7" key="1">
    <citation type="journal article" date="2011" name="J. Bacteriol.">
        <title>Genome sequence of the mercury-methylating strain Desulfovibrio desulfuricans ND132.</title>
        <authorList>
            <person name="Brown S.D."/>
            <person name="Gilmour C.C."/>
            <person name="Kucken A.M."/>
            <person name="Wall J.D."/>
            <person name="Elias D.A."/>
            <person name="Brandt C.C."/>
            <person name="Podar M."/>
            <person name="Chertkov O."/>
            <person name="Held B."/>
            <person name="Bruce D.C."/>
            <person name="Detter J.C."/>
            <person name="Tapia R."/>
            <person name="Han C.S."/>
            <person name="Goodwin L.A."/>
            <person name="Cheng J.F."/>
            <person name="Pitluck S."/>
            <person name="Woyke T."/>
            <person name="Mikhailova N."/>
            <person name="Ivanova N.N."/>
            <person name="Han J."/>
            <person name="Lucas S."/>
            <person name="Lapidus A.L."/>
            <person name="Land M.L."/>
            <person name="Hauser L.J."/>
            <person name="Palumbo A.V."/>
        </authorList>
    </citation>
    <scope>NUCLEOTIDE SEQUENCE [LARGE SCALE GENOMIC DNA]</scope>
    <source>
        <strain evidence="6 7">ND132</strain>
    </source>
</reference>
<accession>F0JBG9</accession>
<keyword evidence="3 5" id="KW-1133">Transmembrane helix</keyword>
<name>F0JBG9_9BACT</name>
<evidence type="ECO:0000256" key="1">
    <source>
        <dbReference type="ARBA" id="ARBA00004141"/>
    </source>
</evidence>
<keyword evidence="7" id="KW-1185">Reference proteome</keyword>
<dbReference type="InterPro" id="IPR006603">
    <property type="entry name" value="PQ-loop_rpt"/>
</dbReference>
<evidence type="ECO:0000313" key="6">
    <source>
        <dbReference type="EMBL" id="EGB14288.1"/>
    </source>
</evidence>
<comment type="subcellular location">
    <subcellularLocation>
        <location evidence="1">Membrane</location>
        <topology evidence="1">Multi-pass membrane protein</topology>
    </subcellularLocation>
</comment>